<protein>
    <submittedName>
        <fullName evidence="1">Uncharacterized protein</fullName>
    </submittedName>
</protein>
<evidence type="ECO:0000313" key="1">
    <source>
        <dbReference type="EMBL" id="KRZ41808.1"/>
    </source>
</evidence>
<reference evidence="1 2" key="1">
    <citation type="submission" date="2015-01" db="EMBL/GenBank/DDBJ databases">
        <title>Evolution of Trichinella species and genotypes.</title>
        <authorList>
            <person name="Korhonen P.K."/>
            <person name="Edoardo P."/>
            <person name="Giuseppe L.R."/>
            <person name="Gasser R.B."/>
        </authorList>
    </citation>
    <scope>NUCLEOTIDE SEQUENCE [LARGE SCALE GENOMIC DNA]</scope>
    <source>
        <strain evidence="1">ISS176</strain>
    </source>
</reference>
<comment type="caution">
    <text evidence="1">The sequence shown here is derived from an EMBL/GenBank/DDBJ whole genome shotgun (WGS) entry which is preliminary data.</text>
</comment>
<feature type="non-terminal residue" evidence="1">
    <location>
        <position position="1"/>
    </location>
</feature>
<sequence length="99" mass="11683">LRIMRVRKILAMIVIVADYLKRVEDSALVRLMLSTCLWVLSSMRSQIYDYSTIRSIIMMYYQRANMVAFYYCGEFKFQMNLHSLVTMCAISTALRLCDM</sequence>
<accession>A0A0V1K3K5</accession>
<dbReference type="AlphaFoldDB" id="A0A0V1K3K5"/>
<evidence type="ECO:0000313" key="2">
    <source>
        <dbReference type="Proteomes" id="UP000054826"/>
    </source>
</evidence>
<organism evidence="1 2">
    <name type="scientific">Trichinella pseudospiralis</name>
    <name type="common">Parasitic roundworm</name>
    <dbReference type="NCBI Taxonomy" id="6337"/>
    <lineage>
        <taxon>Eukaryota</taxon>
        <taxon>Metazoa</taxon>
        <taxon>Ecdysozoa</taxon>
        <taxon>Nematoda</taxon>
        <taxon>Enoplea</taxon>
        <taxon>Dorylaimia</taxon>
        <taxon>Trichinellida</taxon>
        <taxon>Trichinellidae</taxon>
        <taxon>Trichinella</taxon>
    </lineage>
</organism>
<dbReference type="Proteomes" id="UP000054826">
    <property type="component" value="Unassembled WGS sequence"/>
</dbReference>
<gene>
    <name evidence="1" type="ORF">T4C_4097</name>
</gene>
<dbReference type="EMBL" id="JYDV01000018">
    <property type="protein sequence ID" value="KRZ41808.1"/>
    <property type="molecule type" value="Genomic_DNA"/>
</dbReference>
<name>A0A0V1K3K5_TRIPS</name>
<proteinExistence type="predicted"/>